<accession>F0WF46</accession>
<gene>
    <name evidence="2" type="primary">AlNc14C80G5240</name>
    <name evidence="2" type="ORF">ALNC14_059710</name>
</gene>
<organism evidence="2">
    <name type="scientific">Albugo laibachii Nc14</name>
    <dbReference type="NCBI Taxonomy" id="890382"/>
    <lineage>
        <taxon>Eukaryota</taxon>
        <taxon>Sar</taxon>
        <taxon>Stramenopiles</taxon>
        <taxon>Oomycota</taxon>
        <taxon>Peronosporomycetes</taxon>
        <taxon>Albuginales</taxon>
        <taxon>Albuginaceae</taxon>
        <taxon>Albugo</taxon>
    </lineage>
</organism>
<reference evidence="2" key="2">
    <citation type="submission" date="2011-02" db="EMBL/GenBank/DDBJ databases">
        <authorList>
            <person name="MacLean D."/>
        </authorList>
    </citation>
    <scope>NUCLEOTIDE SEQUENCE</scope>
</reference>
<dbReference type="InterPro" id="IPR000477">
    <property type="entry name" value="RT_dom"/>
</dbReference>
<keyword evidence="2" id="KW-0808">Transferase</keyword>
<feature type="domain" description="Reverse transcriptase" evidence="1">
    <location>
        <begin position="8"/>
        <end position="97"/>
    </location>
</feature>
<dbReference type="EMBL" id="FR824125">
    <property type="protein sequence ID" value="CCA19828.1"/>
    <property type="molecule type" value="Genomic_DNA"/>
</dbReference>
<evidence type="ECO:0000313" key="2">
    <source>
        <dbReference type="EMBL" id="CCA19828.1"/>
    </source>
</evidence>
<reference evidence="2" key="1">
    <citation type="journal article" date="2011" name="PLoS Biol.">
        <title>Gene gain and loss during evolution of obligate parasitism in the white rust pathogen of Arabidopsis thaliana.</title>
        <authorList>
            <person name="Kemen E."/>
            <person name="Gardiner A."/>
            <person name="Schultz-Larsen T."/>
            <person name="Kemen A.C."/>
            <person name="Balmuth A.L."/>
            <person name="Robert-Seilaniantz A."/>
            <person name="Bailey K."/>
            <person name="Holub E."/>
            <person name="Studholme D.J."/>
            <person name="Maclean D."/>
            <person name="Jones J.D."/>
        </authorList>
    </citation>
    <scope>NUCLEOTIDE SEQUENCE</scope>
</reference>
<keyword evidence="2" id="KW-0548">Nucleotidyltransferase</keyword>
<keyword evidence="2" id="KW-0695">RNA-directed DNA polymerase</keyword>
<sequence>MSDLQDLVTHRGEEAYATFLDFEKAYDRVDWSYMFAVLSKMNCGNSFIQWTQLLYNNTNVSLLLNGTLSPKITPSRGVKQGDPLSALLLLMTIEPLRILMRRNEGPGIYITPTNTATSFFLPMTGPYYRLRSVAWRHSSRSSSIIVMVLVQG</sequence>
<evidence type="ECO:0000259" key="1">
    <source>
        <dbReference type="Pfam" id="PF00078"/>
    </source>
</evidence>
<proteinExistence type="predicted"/>
<name>F0WF46_9STRA</name>
<protein>
    <submittedName>
        <fullName evidence="2">Reverse transcriptase putative</fullName>
    </submittedName>
</protein>
<dbReference type="GO" id="GO:0003964">
    <property type="term" value="F:RNA-directed DNA polymerase activity"/>
    <property type="evidence" value="ECO:0007669"/>
    <property type="project" value="UniProtKB-KW"/>
</dbReference>
<dbReference type="HOGENOM" id="CLU_1725676_0_0_1"/>
<dbReference type="Pfam" id="PF00078">
    <property type="entry name" value="RVT_1"/>
    <property type="match status" value="1"/>
</dbReference>
<dbReference type="AlphaFoldDB" id="F0WF46"/>
<dbReference type="PANTHER" id="PTHR19446">
    <property type="entry name" value="REVERSE TRANSCRIPTASES"/>
    <property type="match status" value="1"/>
</dbReference>